<feature type="domain" description="FAD-binding" evidence="6">
    <location>
        <begin position="6"/>
        <end position="373"/>
    </location>
</feature>
<dbReference type="EMBL" id="BQFW01000006">
    <property type="protein sequence ID" value="GJJ72075.1"/>
    <property type="molecule type" value="Genomic_DNA"/>
</dbReference>
<feature type="domain" description="Phenol hydroxylase-like C-terminal dimerisation" evidence="7">
    <location>
        <begin position="419"/>
        <end position="630"/>
    </location>
</feature>
<dbReference type="OrthoDB" id="2690153at2759"/>
<dbReference type="SUPFAM" id="SSF52833">
    <property type="entry name" value="Thioredoxin-like"/>
    <property type="match status" value="1"/>
</dbReference>
<dbReference type="Gene3D" id="3.40.30.20">
    <property type="match status" value="1"/>
</dbReference>
<dbReference type="PANTHER" id="PTHR43004:SF19">
    <property type="entry name" value="BINDING MONOOXYGENASE, PUTATIVE (JCVI)-RELATED"/>
    <property type="match status" value="1"/>
</dbReference>
<dbReference type="InterPro" id="IPR012941">
    <property type="entry name" value="Phe_hydrox_C_dim_dom"/>
</dbReference>
<evidence type="ECO:0000256" key="2">
    <source>
        <dbReference type="ARBA" id="ARBA00007801"/>
    </source>
</evidence>
<protein>
    <submittedName>
        <fullName evidence="8">Phenol 2-monooxygenase (NADPH)</fullName>
    </submittedName>
</protein>
<dbReference type="Pfam" id="PF07976">
    <property type="entry name" value="Phe_hydrox_dim"/>
    <property type="match status" value="1"/>
</dbReference>
<organism evidence="8 9">
    <name type="scientific">Entomortierella parvispora</name>
    <dbReference type="NCBI Taxonomy" id="205924"/>
    <lineage>
        <taxon>Eukaryota</taxon>
        <taxon>Fungi</taxon>
        <taxon>Fungi incertae sedis</taxon>
        <taxon>Mucoromycota</taxon>
        <taxon>Mortierellomycotina</taxon>
        <taxon>Mortierellomycetes</taxon>
        <taxon>Mortierellales</taxon>
        <taxon>Mortierellaceae</taxon>
        <taxon>Entomortierella</taxon>
    </lineage>
</organism>
<dbReference type="InterPro" id="IPR038220">
    <property type="entry name" value="PHOX_C_sf"/>
</dbReference>
<dbReference type="GO" id="GO:0016709">
    <property type="term" value="F:oxidoreductase activity, acting on paired donors, with incorporation or reduction of molecular oxygen, NAD(P)H as one donor, and incorporation of one atom of oxygen"/>
    <property type="evidence" value="ECO:0007669"/>
    <property type="project" value="UniProtKB-ARBA"/>
</dbReference>
<reference evidence="8" key="2">
    <citation type="journal article" date="2022" name="Microbiol. Resour. Announc.">
        <title>Whole-Genome Sequence of Entomortierella parvispora E1425, a Mucoromycotan Fungus Associated with Burkholderiaceae-Related Endosymbiotic Bacteria.</title>
        <authorList>
            <person name="Herlambang A."/>
            <person name="Guo Y."/>
            <person name="Takashima Y."/>
            <person name="Narisawa K."/>
            <person name="Ohta H."/>
            <person name="Nishizawa T."/>
        </authorList>
    </citation>
    <scope>NUCLEOTIDE SEQUENCE</scope>
    <source>
        <strain evidence="8">E1425</strain>
    </source>
</reference>
<evidence type="ECO:0000313" key="8">
    <source>
        <dbReference type="EMBL" id="GJJ72075.1"/>
    </source>
</evidence>
<evidence type="ECO:0000256" key="4">
    <source>
        <dbReference type="ARBA" id="ARBA00022827"/>
    </source>
</evidence>
<reference evidence="8" key="1">
    <citation type="submission" date="2021-11" db="EMBL/GenBank/DDBJ databases">
        <authorList>
            <person name="Herlambang A."/>
            <person name="Guo Y."/>
            <person name="Takashima Y."/>
            <person name="Nishizawa T."/>
        </authorList>
    </citation>
    <scope>NUCLEOTIDE SEQUENCE</scope>
    <source>
        <strain evidence="8">E1425</strain>
    </source>
</reference>
<keyword evidence="4" id="KW-0274">FAD</keyword>
<dbReference type="Proteomes" id="UP000827284">
    <property type="component" value="Unassembled WGS sequence"/>
</dbReference>
<dbReference type="SUPFAM" id="SSF54373">
    <property type="entry name" value="FAD-linked reductases, C-terminal domain"/>
    <property type="match status" value="1"/>
</dbReference>
<sequence>MSSSQIPVLISGAGPVGLFAAIVLSKLNIPCRIIERDATVSPLSKALSIHARTLEILDQVDMIDSFLQQGHPISNFNVYFNGVLSVFPGLVNSISHYNYALFLEQIKTTSILTEKLRALGVQVDRGWELMDTKVIVEDGNEIVETTLRRALDGSNRRATESTVLGTVELEEDQAGKKYETEVVRSLYLIAADGGKSVVRHKLNIGFPGQTLSNNVLLFDGKVETDLDLTNITVINGGNNQTMNVFPLSNGAVRIMVDASHLDPSQELTRETFEKVAQEAAAPAKFWVKEVNWLTFYRVNERRAERYSHKNKIFIAGDAAHVHSPAGGQGMNLGLQDVYNLTWKIALVHQGMAEPKILDTYGEERGPVADDVIKMSSNMFAVGFSQNLARRILRKTIVTFASVLIRFISVPAGRVSMLTIRYPENLINQPHKSQPAPKEEWQVGQRAHDGGSLLRVLTQGAHSDATRLHQLITGPGTFHILVFTSDMLRSTASSRSLVDKNGIALTNESRLIKDMDSSLQSWRSQWGYDPATERSLFQAHILAALPETVGGTDFDDPTKVVADALANRDQGEGRVYWDQTKIVHERYGVPVKDGAGAIIVIRPDSHIGFRVQGAGQPAWQDVDTYFHSILCSRP</sequence>
<comment type="caution">
    <text evidence="8">The sequence shown here is derived from an EMBL/GenBank/DDBJ whole genome shotgun (WGS) entry which is preliminary data.</text>
</comment>
<dbReference type="InterPro" id="IPR050641">
    <property type="entry name" value="RIFMO-like"/>
</dbReference>
<dbReference type="Pfam" id="PF01494">
    <property type="entry name" value="FAD_binding_3"/>
    <property type="match status" value="1"/>
</dbReference>
<evidence type="ECO:0000256" key="3">
    <source>
        <dbReference type="ARBA" id="ARBA00022630"/>
    </source>
</evidence>
<keyword evidence="5" id="KW-0560">Oxidoreductase</keyword>
<evidence type="ECO:0000259" key="6">
    <source>
        <dbReference type="Pfam" id="PF01494"/>
    </source>
</evidence>
<dbReference type="PANTHER" id="PTHR43004">
    <property type="entry name" value="TRK SYSTEM POTASSIUM UPTAKE PROTEIN"/>
    <property type="match status" value="1"/>
</dbReference>
<keyword evidence="3" id="KW-0285">Flavoprotein</keyword>
<dbReference type="SUPFAM" id="SSF51905">
    <property type="entry name" value="FAD/NAD(P)-binding domain"/>
    <property type="match status" value="1"/>
</dbReference>
<dbReference type="Gene3D" id="3.50.50.60">
    <property type="entry name" value="FAD/NAD(P)-binding domain"/>
    <property type="match status" value="1"/>
</dbReference>
<dbReference type="InterPro" id="IPR036249">
    <property type="entry name" value="Thioredoxin-like_sf"/>
</dbReference>
<dbReference type="PRINTS" id="PR00420">
    <property type="entry name" value="RNGMNOXGNASE"/>
</dbReference>
<evidence type="ECO:0000256" key="1">
    <source>
        <dbReference type="ARBA" id="ARBA00001974"/>
    </source>
</evidence>
<gene>
    <name evidence="8" type="ORF">EMPS_04432</name>
</gene>
<accession>A0A9P3H8J7</accession>
<name>A0A9P3H8J7_9FUNG</name>
<evidence type="ECO:0000256" key="5">
    <source>
        <dbReference type="ARBA" id="ARBA00023002"/>
    </source>
</evidence>
<keyword evidence="9" id="KW-1185">Reference proteome</keyword>
<dbReference type="InterPro" id="IPR036188">
    <property type="entry name" value="FAD/NAD-bd_sf"/>
</dbReference>
<comment type="cofactor">
    <cofactor evidence="1">
        <name>FAD</name>
        <dbReference type="ChEBI" id="CHEBI:57692"/>
    </cofactor>
</comment>
<evidence type="ECO:0000259" key="7">
    <source>
        <dbReference type="Pfam" id="PF07976"/>
    </source>
</evidence>
<dbReference type="InterPro" id="IPR002938">
    <property type="entry name" value="FAD-bd"/>
</dbReference>
<dbReference type="AlphaFoldDB" id="A0A9P3H8J7"/>
<dbReference type="GO" id="GO:0071949">
    <property type="term" value="F:FAD binding"/>
    <property type="evidence" value="ECO:0007669"/>
    <property type="project" value="InterPro"/>
</dbReference>
<evidence type="ECO:0000313" key="9">
    <source>
        <dbReference type="Proteomes" id="UP000827284"/>
    </source>
</evidence>
<dbReference type="Gene3D" id="3.30.70.2450">
    <property type="match status" value="1"/>
</dbReference>
<proteinExistence type="inferred from homology"/>
<comment type="similarity">
    <text evidence="2">Belongs to the PheA/TfdB FAD monooxygenase family.</text>
</comment>